<evidence type="ECO:0000313" key="4">
    <source>
        <dbReference type="Proteomes" id="UP000216004"/>
    </source>
</evidence>
<feature type="transmembrane region" description="Helical" evidence="1">
    <location>
        <begin position="31"/>
        <end position="58"/>
    </location>
</feature>
<dbReference type="Gene3D" id="3.40.50.1820">
    <property type="entry name" value="alpha/beta hydrolase"/>
    <property type="match status" value="1"/>
</dbReference>
<keyword evidence="1" id="KW-1133">Transmembrane helix</keyword>
<sequence length="362" mass="39706">MTPAAAGDRSKSQLSVLVWIFRDTPEGRGMVFLLTVIVWSLVLTCILGVCLVIAGSIVDGLSQAKDNALLAGGKNLQYTNRVSVGTAMVNAYVTGNTEQGPVLVLLSGSGTPSPIYDFQSLVERLRLKHPLVVMERLGYGFSDHTQLSRDVNTVLEQDRSVLASLGYLGPYILVAHSMAGLEALHWSQQYPEEVVGIIGLDMACPEAYSRINIPPRWVTTCAAALRRCGVLRLFPSLVSHQLDAAKAGALTDNDKASYLALCYRNFMSSDVRNEIAFARQNAGYIDSIGLPRVKLRLFVSNGKGTGLPKEDWRQLQSNLLKKTGNNSSSMTIFNVPHYIHDYETVQIAQHIDETVSHWRQGV</sequence>
<keyword evidence="1" id="KW-0812">Transmembrane</keyword>
<dbReference type="AlphaFoldDB" id="A0A261ET54"/>
<gene>
    <name evidence="3" type="ORF">BOCO_0569</name>
</gene>
<protein>
    <submittedName>
        <fullName evidence="3">Hydrolase</fullName>
    </submittedName>
</protein>
<dbReference type="GO" id="GO:0016787">
    <property type="term" value="F:hydrolase activity"/>
    <property type="evidence" value="ECO:0007669"/>
    <property type="project" value="UniProtKB-KW"/>
</dbReference>
<accession>A0A261ET54</accession>
<dbReference type="Pfam" id="PF12697">
    <property type="entry name" value="Abhydrolase_6"/>
    <property type="match status" value="1"/>
</dbReference>
<dbReference type="InterPro" id="IPR029058">
    <property type="entry name" value="AB_hydrolase_fold"/>
</dbReference>
<dbReference type="RefSeq" id="WP_094722588.1">
    <property type="nucleotide sequence ID" value="NZ_MWWS01000004.1"/>
</dbReference>
<evidence type="ECO:0000256" key="1">
    <source>
        <dbReference type="SAM" id="Phobius"/>
    </source>
</evidence>
<evidence type="ECO:0000313" key="3">
    <source>
        <dbReference type="EMBL" id="OZG50052.1"/>
    </source>
</evidence>
<evidence type="ECO:0000259" key="2">
    <source>
        <dbReference type="Pfam" id="PF12697"/>
    </source>
</evidence>
<comment type="caution">
    <text evidence="3">The sequence shown here is derived from an EMBL/GenBank/DDBJ whole genome shotgun (WGS) entry which is preliminary data.</text>
</comment>
<organism evidence="3 4">
    <name type="scientific">Bombiscardovia coagulans</name>
    <dbReference type="NCBI Taxonomy" id="686666"/>
    <lineage>
        <taxon>Bacteria</taxon>
        <taxon>Bacillati</taxon>
        <taxon>Actinomycetota</taxon>
        <taxon>Actinomycetes</taxon>
        <taxon>Bifidobacteriales</taxon>
        <taxon>Bifidobacteriaceae</taxon>
        <taxon>Bombiscardovia</taxon>
    </lineage>
</organism>
<dbReference type="EMBL" id="MWWS01000004">
    <property type="protein sequence ID" value="OZG50052.1"/>
    <property type="molecule type" value="Genomic_DNA"/>
</dbReference>
<keyword evidence="1" id="KW-0472">Membrane</keyword>
<dbReference type="OrthoDB" id="7185741at2"/>
<dbReference type="SUPFAM" id="SSF53474">
    <property type="entry name" value="alpha/beta-Hydrolases"/>
    <property type="match status" value="1"/>
</dbReference>
<reference evidence="3 4" key="1">
    <citation type="journal article" date="2017" name="BMC Genomics">
        <title>Comparative genomic and phylogenomic analyses of the Bifidobacteriaceae family.</title>
        <authorList>
            <person name="Lugli G.A."/>
            <person name="Milani C."/>
            <person name="Turroni F."/>
            <person name="Duranti S."/>
            <person name="Mancabelli L."/>
            <person name="Mangifesta M."/>
            <person name="Ferrario C."/>
            <person name="Modesto M."/>
            <person name="Mattarelli P."/>
            <person name="Jiri K."/>
            <person name="van Sinderen D."/>
            <person name="Ventura M."/>
        </authorList>
    </citation>
    <scope>NUCLEOTIDE SEQUENCE [LARGE SCALE GENOMIC DNA]</scope>
    <source>
        <strain evidence="3 4">DSM 22924</strain>
    </source>
</reference>
<keyword evidence="3" id="KW-0378">Hydrolase</keyword>
<feature type="domain" description="AB hydrolase-1" evidence="2">
    <location>
        <begin position="103"/>
        <end position="231"/>
    </location>
</feature>
<proteinExistence type="predicted"/>
<name>A0A261ET54_9BIFI</name>
<dbReference type="InterPro" id="IPR000073">
    <property type="entry name" value="AB_hydrolase_1"/>
</dbReference>
<keyword evidence="4" id="KW-1185">Reference proteome</keyword>
<dbReference type="Proteomes" id="UP000216004">
    <property type="component" value="Unassembled WGS sequence"/>
</dbReference>